<keyword evidence="6" id="KW-0472">Membrane</keyword>
<comment type="caution">
    <text evidence="9">The sequence shown here is derived from an EMBL/GenBank/DDBJ whole genome shotgun (WGS) entry which is preliminary data.</text>
</comment>
<keyword evidence="5" id="KW-0812">Transmembrane</keyword>
<proteinExistence type="inferred from homology"/>
<feature type="signal peptide" evidence="8">
    <location>
        <begin position="1"/>
        <end position="28"/>
    </location>
</feature>
<keyword evidence="8" id="KW-0732">Signal</keyword>
<accession>A0A840UTV3</accession>
<name>A0A840UTV3_9BACT</name>
<evidence type="ECO:0000256" key="7">
    <source>
        <dbReference type="ARBA" id="ARBA00023237"/>
    </source>
</evidence>
<dbReference type="InterPro" id="IPR003423">
    <property type="entry name" value="OMP_efflux"/>
</dbReference>
<dbReference type="Proteomes" id="UP000539642">
    <property type="component" value="Unassembled WGS sequence"/>
</dbReference>
<protein>
    <submittedName>
        <fullName evidence="9">Outer membrane protein TolC</fullName>
    </submittedName>
</protein>
<dbReference type="RefSeq" id="WP_183352416.1">
    <property type="nucleotide sequence ID" value="NZ_JACHEO010000031.1"/>
</dbReference>
<evidence type="ECO:0000256" key="3">
    <source>
        <dbReference type="ARBA" id="ARBA00022448"/>
    </source>
</evidence>
<dbReference type="PANTHER" id="PTHR30026">
    <property type="entry name" value="OUTER MEMBRANE PROTEIN TOLC"/>
    <property type="match status" value="1"/>
</dbReference>
<comment type="similarity">
    <text evidence="2">Belongs to the outer membrane factor (OMF) (TC 1.B.17) family.</text>
</comment>
<evidence type="ECO:0000256" key="8">
    <source>
        <dbReference type="SAM" id="SignalP"/>
    </source>
</evidence>
<dbReference type="PANTHER" id="PTHR30026:SF5">
    <property type="entry name" value="ABC-TYPE EFFLUX SYSTEM SECRETIN COMPONENT"/>
    <property type="match status" value="1"/>
</dbReference>
<sequence length="478" mass="52666">MNKRMKTIRAGLIAVLMGSWLVPTLAGAGEVSFADAWNQVQARHDGLAADRVGIAKAEYHRQEARRLYYPQVDLRAQYTRLDQPVELGPDELLASMPAGTALGGLVAGLGRTYGLTPTQVETGLTSRIADRDLRTGFITGLWPVYAGGRIDAVQEIAAARHEEAQRQFDLHRSRRFEQLSQVYYGVVLAQQVLQTRTGAREGLGRHRDHAVLLEQRGQIARVERLQAEAALDKARVDETRARHDLEIAGVALTRMLKSGEGVLPVSPLFINPELPPLSLLLERTLAKYPGLAVYDARTRQAEGLVRVERGKYHPEIALFGTYSLYEDEYLANELSPEWLAGIGITLPLVDRSGRSGSLAAARASVRQVGLVREQARQDLAVAVEQTYRQARQALAEYDGLGSSLELAAENLRLREKAFDQGLSPSLDVVDSRLFLAGIESQRSAAAYAYVVALARLLALSGMEDEFGGYQRDHLLEVH</sequence>
<evidence type="ECO:0000256" key="6">
    <source>
        <dbReference type="ARBA" id="ARBA00023136"/>
    </source>
</evidence>
<dbReference type="SUPFAM" id="SSF56954">
    <property type="entry name" value="Outer membrane efflux proteins (OEP)"/>
    <property type="match status" value="1"/>
</dbReference>
<keyword evidence="7" id="KW-0998">Cell outer membrane</keyword>
<comment type="subcellular location">
    <subcellularLocation>
        <location evidence="1">Cell outer membrane</location>
    </subcellularLocation>
</comment>
<keyword evidence="3" id="KW-0813">Transport</keyword>
<dbReference type="AlphaFoldDB" id="A0A840UTV3"/>
<gene>
    <name evidence="9" type="ORF">HNQ81_003383</name>
</gene>
<dbReference type="EMBL" id="JACHEO010000031">
    <property type="protein sequence ID" value="MBB5349627.1"/>
    <property type="molecule type" value="Genomic_DNA"/>
</dbReference>
<dbReference type="InterPro" id="IPR051906">
    <property type="entry name" value="TolC-like"/>
</dbReference>
<dbReference type="GO" id="GO:1990281">
    <property type="term" value="C:efflux pump complex"/>
    <property type="evidence" value="ECO:0007669"/>
    <property type="project" value="TreeGrafter"/>
</dbReference>
<keyword evidence="10" id="KW-1185">Reference proteome</keyword>
<evidence type="ECO:0000313" key="10">
    <source>
        <dbReference type="Proteomes" id="UP000539642"/>
    </source>
</evidence>
<reference evidence="9 10" key="1">
    <citation type="submission" date="2020-08" db="EMBL/GenBank/DDBJ databases">
        <title>Genomic Encyclopedia of Type Strains, Phase IV (KMG-IV): sequencing the most valuable type-strain genomes for metagenomic binning, comparative biology and taxonomic classification.</title>
        <authorList>
            <person name="Goeker M."/>
        </authorList>
    </citation>
    <scope>NUCLEOTIDE SEQUENCE [LARGE SCALE GENOMIC DNA]</scope>
    <source>
        <strain evidence="9 10">DSM 28570</strain>
    </source>
</reference>
<evidence type="ECO:0000256" key="2">
    <source>
        <dbReference type="ARBA" id="ARBA00007613"/>
    </source>
</evidence>
<dbReference type="GO" id="GO:0015288">
    <property type="term" value="F:porin activity"/>
    <property type="evidence" value="ECO:0007669"/>
    <property type="project" value="TreeGrafter"/>
</dbReference>
<organism evidence="9 10">
    <name type="scientific">Desulfoprunum benzoelyticum</name>
    <dbReference type="NCBI Taxonomy" id="1506996"/>
    <lineage>
        <taxon>Bacteria</taxon>
        <taxon>Pseudomonadati</taxon>
        <taxon>Thermodesulfobacteriota</taxon>
        <taxon>Desulfobulbia</taxon>
        <taxon>Desulfobulbales</taxon>
        <taxon>Desulfobulbaceae</taxon>
        <taxon>Desulfoprunum</taxon>
    </lineage>
</organism>
<dbReference type="GO" id="GO:0015562">
    <property type="term" value="F:efflux transmembrane transporter activity"/>
    <property type="evidence" value="ECO:0007669"/>
    <property type="project" value="InterPro"/>
</dbReference>
<dbReference type="GO" id="GO:0009279">
    <property type="term" value="C:cell outer membrane"/>
    <property type="evidence" value="ECO:0007669"/>
    <property type="project" value="UniProtKB-SubCell"/>
</dbReference>
<evidence type="ECO:0000256" key="5">
    <source>
        <dbReference type="ARBA" id="ARBA00022692"/>
    </source>
</evidence>
<evidence type="ECO:0000313" key="9">
    <source>
        <dbReference type="EMBL" id="MBB5349627.1"/>
    </source>
</evidence>
<keyword evidence="4" id="KW-1134">Transmembrane beta strand</keyword>
<feature type="chain" id="PRO_5032550216" evidence="8">
    <location>
        <begin position="29"/>
        <end position="478"/>
    </location>
</feature>
<dbReference type="Gene3D" id="1.20.1600.10">
    <property type="entry name" value="Outer membrane efflux proteins (OEP)"/>
    <property type="match status" value="1"/>
</dbReference>
<evidence type="ECO:0000256" key="1">
    <source>
        <dbReference type="ARBA" id="ARBA00004442"/>
    </source>
</evidence>
<dbReference type="Pfam" id="PF02321">
    <property type="entry name" value="OEP"/>
    <property type="match status" value="2"/>
</dbReference>
<evidence type="ECO:0000256" key="4">
    <source>
        <dbReference type="ARBA" id="ARBA00022452"/>
    </source>
</evidence>